<protein>
    <submittedName>
        <fullName evidence="1">Uncharacterized protein</fullName>
    </submittedName>
</protein>
<gene>
    <name evidence="1" type="ORF">FHS42_002047</name>
</gene>
<keyword evidence="2" id="KW-1185">Reference proteome</keyword>
<name>A0A7W9UXU9_9ACTN</name>
<comment type="caution">
    <text evidence="1">The sequence shown here is derived from an EMBL/GenBank/DDBJ whole genome shotgun (WGS) entry which is preliminary data.</text>
</comment>
<proteinExistence type="predicted"/>
<evidence type="ECO:0000313" key="2">
    <source>
        <dbReference type="Proteomes" id="UP000588098"/>
    </source>
</evidence>
<dbReference type="Proteomes" id="UP000588098">
    <property type="component" value="Unassembled WGS sequence"/>
</dbReference>
<dbReference type="EMBL" id="JACHJL010000004">
    <property type="protein sequence ID" value="MBB5934997.1"/>
    <property type="molecule type" value="Genomic_DNA"/>
</dbReference>
<evidence type="ECO:0000313" key="1">
    <source>
        <dbReference type="EMBL" id="MBB5934997.1"/>
    </source>
</evidence>
<reference evidence="1 2" key="1">
    <citation type="submission" date="2020-08" db="EMBL/GenBank/DDBJ databases">
        <title>Genomic Encyclopedia of Type Strains, Phase III (KMG-III): the genomes of soil and plant-associated and newly described type strains.</title>
        <authorList>
            <person name="Whitman W."/>
        </authorList>
    </citation>
    <scope>NUCLEOTIDE SEQUENCE [LARGE SCALE GENOMIC DNA]</scope>
    <source>
        <strain evidence="1 2">CECT 8305</strain>
    </source>
</reference>
<organism evidence="1 2">
    <name type="scientific">Streptomyces zagrosensis</name>
    <dbReference type="NCBI Taxonomy" id="1042984"/>
    <lineage>
        <taxon>Bacteria</taxon>
        <taxon>Bacillati</taxon>
        <taxon>Actinomycetota</taxon>
        <taxon>Actinomycetes</taxon>
        <taxon>Kitasatosporales</taxon>
        <taxon>Streptomycetaceae</taxon>
        <taxon>Streptomyces</taxon>
    </lineage>
</organism>
<dbReference type="AlphaFoldDB" id="A0A7W9UXU9"/>
<accession>A0A7W9UXU9</accession>
<sequence length="31" mass="3659">MMAWISSGFRALSGEMRTRWHGYFMGYGKED</sequence>